<feature type="region of interest" description="Disordered" evidence="1">
    <location>
        <begin position="219"/>
        <end position="238"/>
    </location>
</feature>
<dbReference type="RefSeq" id="XP_005645560.1">
    <property type="nucleotide sequence ID" value="XM_005645503.1"/>
</dbReference>
<dbReference type="EMBL" id="AGSI01000013">
    <property type="protein sequence ID" value="EIE21016.1"/>
    <property type="molecule type" value="Genomic_DNA"/>
</dbReference>
<dbReference type="KEGG" id="csl:COCSUDRAFT_43382"/>
<reference evidence="2 3" key="1">
    <citation type="journal article" date="2012" name="Genome Biol.">
        <title>The genome of the polar eukaryotic microalga coccomyxa subellipsoidea reveals traits of cold adaptation.</title>
        <authorList>
            <person name="Blanc G."/>
            <person name="Agarkova I."/>
            <person name="Grimwood J."/>
            <person name="Kuo A."/>
            <person name="Brueggeman A."/>
            <person name="Dunigan D."/>
            <person name="Gurnon J."/>
            <person name="Ladunga I."/>
            <person name="Lindquist E."/>
            <person name="Lucas S."/>
            <person name="Pangilinan J."/>
            <person name="Proschold T."/>
            <person name="Salamov A."/>
            <person name="Schmutz J."/>
            <person name="Weeks D."/>
            <person name="Yamada T."/>
            <person name="Claverie J.M."/>
            <person name="Grigoriev I."/>
            <person name="Van Etten J."/>
            <person name="Lomsadze A."/>
            <person name="Borodovsky M."/>
        </authorList>
    </citation>
    <scope>NUCLEOTIDE SEQUENCE [LARGE SCALE GENOMIC DNA]</scope>
    <source>
        <strain evidence="2 3">C-169</strain>
    </source>
</reference>
<feature type="region of interest" description="Disordered" evidence="1">
    <location>
        <begin position="180"/>
        <end position="210"/>
    </location>
</feature>
<evidence type="ECO:0000313" key="2">
    <source>
        <dbReference type="EMBL" id="EIE21016.1"/>
    </source>
</evidence>
<sequence>MAHRHHKTPKREARIVCAAKKKKQQFGRSANAATPGILDEELEAAYRQFGKALGETPRETSQVVHENLNIPAASAQGRSGTSANPNERRMSEESYAQFEAMLDRAMKGSGDSQPKSLLKGKNTVALQAGERERRKVIMELMESTLYSETESFSVDLGLDVIQPASRKPQEEVPELILPRGKAATSAKRPAARAAAGKLEGTPALAGPLPVPALQMPKGKLPRREPPATATVAPPAALQPPLPVPAFAPKPSLAAPKVRCFTASCDLMGMPGRHLRTATSS</sequence>
<dbReference type="AlphaFoldDB" id="I0YRJ7"/>
<dbReference type="Proteomes" id="UP000007264">
    <property type="component" value="Unassembled WGS sequence"/>
</dbReference>
<feature type="compositionally biased region" description="Low complexity" evidence="1">
    <location>
        <begin position="181"/>
        <end position="195"/>
    </location>
</feature>
<feature type="region of interest" description="Disordered" evidence="1">
    <location>
        <begin position="68"/>
        <end position="92"/>
    </location>
</feature>
<dbReference type="GeneID" id="17038998"/>
<evidence type="ECO:0000313" key="3">
    <source>
        <dbReference type="Proteomes" id="UP000007264"/>
    </source>
</evidence>
<organism evidence="2 3">
    <name type="scientific">Coccomyxa subellipsoidea (strain C-169)</name>
    <name type="common">Green microalga</name>
    <dbReference type="NCBI Taxonomy" id="574566"/>
    <lineage>
        <taxon>Eukaryota</taxon>
        <taxon>Viridiplantae</taxon>
        <taxon>Chlorophyta</taxon>
        <taxon>core chlorophytes</taxon>
        <taxon>Trebouxiophyceae</taxon>
        <taxon>Trebouxiophyceae incertae sedis</taxon>
        <taxon>Coccomyxaceae</taxon>
        <taxon>Coccomyxa</taxon>
        <taxon>Coccomyxa subellipsoidea</taxon>
    </lineage>
</organism>
<proteinExistence type="predicted"/>
<protein>
    <submittedName>
        <fullName evidence="2">Uncharacterized protein</fullName>
    </submittedName>
</protein>
<accession>I0YRJ7</accession>
<feature type="compositionally biased region" description="Low complexity" evidence="1">
    <location>
        <begin position="226"/>
        <end position="235"/>
    </location>
</feature>
<name>I0YRJ7_COCSC</name>
<comment type="caution">
    <text evidence="2">The sequence shown here is derived from an EMBL/GenBank/DDBJ whole genome shotgun (WGS) entry which is preliminary data.</text>
</comment>
<dbReference type="OrthoDB" id="10472456at2759"/>
<evidence type="ECO:0000256" key="1">
    <source>
        <dbReference type="SAM" id="MobiDB-lite"/>
    </source>
</evidence>
<keyword evidence="3" id="KW-1185">Reference proteome</keyword>
<gene>
    <name evidence="2" type="ORF">COCSUDRAFT_43382</name>
</gene>
<feature type="compositionally biased region" description="Polar residues" evidence="1">
    <location>
        <begin position="76"/>
        <end position="85"/>
    </location>
</feature>